<feature type="region of interest" description="Disordered" evidence="1">
    <location>
        <begin position="483"/>
        <end position="504"/>
    </location>
</feature>
<accession>A0A430B740</accession>
<comment type="caution">
    <text evidence="4">The sequence shown here is derived from an EMBL/GenBank/DDBJ whole genome shotgun (WGS) entry which is preliminary data.</text>
</comment>
<dbReference type="EMBL" id="NGKB01000003">
    <property type="protein sequence ID" value="RSU16164.1"/>
    <property type="molecule type" value="Genomic_DNA"/>
</dbReference>
<dbReference type="InterPro" id="IPR007621">
    <property type="entry name" value="TPM_dom"/>
</dbReference>
<proteinExistence type="predicted"/>
<dbReference type="Proteomes" id="UP000288028">
    <property type="component" value="Unassembled WGS sequence"/>
</dbReference>
<keyword evidence="2" id="KW-0472">Membrane</keyword>
<feature type="transmembrane region" description="Helical" evidence="2">
    <location>
        <begin position="12"/>
        <end position="33"/>
    </location>
</feature>
<keyword evidence="2" id="KW-1133">Transmembrane helix</keyword>
<reference evidence="4 5" key="1">
    <citation type="submission" date="2017-05" db="EMBL/GenBank/DDBJ databases">
        <title>Vagococcus spp. assemblies.</title>
        <authorList>
            <person name="Gulvik C.A."/>
        </authorList>
    </citation>
    <scope>NUCLEOTIDE SEQUENCE [LARGE SCALE GENOMIC DNA]</scope>
    <source>
        <strain evidence="4 5">SS1714</strain>
    </source>
</reference>
<dbReference type="OrthoDB" id="9810918at2"/>
<dbReference type="PANTHER" id="PTHR30373:SF2">
    <property type="entry name" value="UPF0603 PROTEIN YGCG"/>
    <property type="match status" value="1"/>
</dbReference>
<dbReference type="AlphaFoldDB" id="A0A430B740"/>
<feature type="transmembrane region" description="Helical" evidence="2">
    <location>
        <begin position="192"/>
        <end position="214"/>
    </location>
</feature>
<dbReference type="RefSeq" id="WP_126792289.1">
    <property type="nucleotide sequence ID" value="NZ_CP060720.1"/>
</dbReference>
<evidence type="ECO:0000259" key="3">
    <source>
        <dbReference type="Pfam" id="PF04536"/>
    </source>
</evidence>
<organism evidence="4 5">
    <name type="scientific">Vagococcus carniphilus</name>
    <dbReference type="NCBI Taxonomy" id="218144"/>
    <lineage>
        <taxon>Bacteria</taxon>
        <taxon>Bacillati</taxon>
        <taxon>Bacillota</taxon>
        <taxon>Bacilli</taxon>
        <taxon>Lactobacillales</taxon>
        <taxon>Enterococcaceae</taxon>
        <taxon>Vagococcus</taxon>
    </lineage>
</organism>
<name>A0A430B740_9ENTE</name>
<evidence type="ECO:0000256" key="2">
    <source>
        <dbReference type="SAM" id="Phobius"/>
    </source>
</evidence>
<keyword evidence="2" id="KW-0812">Transmembrane</keyword>
<dbReference type="GeneID" id="95581335"/>
<keyword evidence="5" id="KW-1185">Reference proteome</keyword>
<evidence type="ECO:0000313" key="5">
    <source>
        <dbReference type="Proteomes" id="UP000288028"/>
    </source>
</evidence>
<protein>
    <recommendedName>
        <fullName evidence="3">TPM domain-containing protein</fullName>
    </recommendedName>
</protein>
<dbReference type="PANTHER" id="PTHR30373">
    <property type="entry name" value="UPF0603 PROTEIN YGCG"/>
    <property type="match status" value="1"/>
</dbReference>
<gene>
    <name evidence="4" type="ORF">CBF28_04305</name>
</gene>
<dbReference type="Pfam" id="PF04536">
    <property type="entry name" value="TPM_phosphatase"/>
    <property type="match status" value="1"/>
</dbReference>
<evidence type="ECO:0000256" key="1">
    <source>
        <dbReference type="SAM" id="MobiDB-lite"/>
    </source>
</evidence>
<dbReference type="Gene3D" id="3.10.310.50">
    <property type="match status" value="1"/>
</dbReference>
<sequence>MNQLSYQKRNRFIGFLLIVFFTVLIGFTTSAFAESDNIFVEDNANILSNEDKTAIKNMNEYDFANLPGKPQYVVVTLNNLDGYDSIEDYAEKKFQHLGIGNKELDNGFLFVISVEDRKYRLETGYGVEDVITDSMKDSVVPDEATDLLKDEKYGQAVMFISRNVQNLVNEKYGDVEAAKRLIEEEKARDKKIAISVMFAFLGVVAIGLLAIMWYRLRIARIRKILTKDYLGADLKGYIYIDKANQITGLGKGIKKVELPEYLAKQLNRLTNNKKEMLFSDRNEMIEWIAQYILVDGIIQYWRKAKKEAPYDVSVYLESKYLNSLKAELIPESKEFAYPVMSNPYLEGNYIGVISDYTAATTEKHQRALKISKDNKRFIEKMCEQFLSEKGVRLSRVNNDLQVALMVYYFLRSKDLSNPNLLQEITINTQELAKSYRFAEKKRKEIASDQKQKALDDLTNMTLGSYYMQSMIWSSYHSGGGSSGGGGGSSFGGGSSGGGGFSGGW</sequence>
<feature type="domain" description="TPM" evidence="3">
    <location>
        <begin position="40"/>
        <end position="158"/>
    </location>
</feature>
<evidence type="ECO:0000313" key="4">
    <source>
        <dbReference type="EMBL" id="RSU16164.1"/>
    </source>
</evidence>